<evidence type="ECO:0000313" key="6">
    <source>
        <dbReference type="EMBL" id="SCP95820.1"/>
    </source>
</evidence>
<keyword evidence="4" id="KW-0804">Transcription</keyword>
<dbReference type="PANTHER" id="PTHR30126:SF64">
    <property type="entry name" value="HTH-TYPE TRANSCRIPTIONAL REGULATOR CITR"/>
    <property type="match status" value="1"/>
</dbReference>
<evidence type="ECO:0000256" key="3">
    <source>
        <dbReference type="ARBA" id="ARBA00023125"/>
    </source>
</evidence>
<dbReference type="AlphaFoldDB" id="A0A1D3TQK2"/>
<feature type="domain" description="HTH lysR-type" evidence="5">
    <location>
        <begin position="1"/>
        <end position="60"/>
    </location>
</feature>
<protein>
    <submittedName>
        <fullName evidence="6">DNA-binding transcriptional regulator, LysR family</fullName>
    </submittedName>
</protein>
<dbReference type="RefSeq" id="WP_091230495.1">
    <property type="nucleotide sequence ID" value="NZ_FMKA01000002.1"/>
</dbReference>
<dbReference type="InterPro" id="IPR000847">
    <property type="entry name" value="LysR_HTH_N"/>
</dbReference>
<dbReference type="GO" id="GO:0000976">
    <property type="term" value="F:transcription cis-regulatory region binding"/>
    <property type="evidence" value="ECO:0007669"/>
    <property type="project" value="TreeGrafter"/>
</dbReference>
<dbReference type="PRINTS" id="PR00039">
    <property type="entry name" value="HTHLYSR"/>
</dbReference>
<name>A0A1D3TQK2_9FIRM</name>
<keyword evidence="7" id="KW-1185">Reference proteome</keyword>
<evidence type="ECO:0000256" key="2">
    <source>
        <dbReference type="ARBA" id="ARBA00023015"/>
    </source>
</evidence>
<dbReference type="Gene3D" id="3.40.190.290">
    <property type="match status" value="1"/>
</dbReference>
<evidence type="ECO:0000313" key="7">
    <source>
        <dbReference type="Proteomes" id="UP000199315"/>
    </source>
</evidence>
<dbReference type="InterPro" id="IPR036390">
    <property type="entry name" value="WH_DNA-bd_sf"/>
</dbReference>
<dbReference type="OrthoDB" id="9778774at2"/>
<dbReference type="PROSITE" id="PS50931">
    <property type="entry name" value="HTH_LYSR"/>
    <property type="match status" value="1"/>
</dbReference>
<accession>A0A1D3TQK2</accession>
<sequence length="303" mass="34643">MDINYELYKVFYYVATTLSFSEASKLLYISQSAVSQSVKVLEKKLNQNLFIRSTKKVQLTPEGEILLRHVEPAMNLIKRGENQILEASSLGGGQLRIGASDTICRYFLVPYLKKFHQQFPNVHIKVTNQTSIKCVDLLESGQVDLIVTNYPNSKLNNTNNVKVIKNFRDVFIANSNYFDFRNRKVSLRELQKHPILMLDRKSTTSEFLHQLFQQHQLDLVPEIELSSNDLLIDLANIGLGIAFIPDYCLTNQPDALFVVDIKELLPTRQLVVVCNEHIPISPSTKQFIANLNGEPYPEEVKEK</sequence>
<proteinExistence type="inferred from homology"/>
<keyword evidence="2" id="KW-0805">Transcription regulation</keyword>
<dbReference type="Gene3D" id="1.10.10.10">
    <property type="entry name" value="Winged helix-like DNA-binding domain superfamily/Winged helix DNA-binding domain"/>
    <property type="match status" value="1"/>
</dbReference>
<dbReference type="InterPro" id="IPR005119">
    <property type="entry name" value="LysR_subst-bd"/>
</dbReference>
<dbReference type="GO" id="GO:0003700">
    <property type="term" value="F:DNA-binding transcription factor activity"/>
    <property type="evidence" value="ECO:0007669"/>
    <property type="project" value="InterPro"/>
</dbReference>
<keyword evidence="3 6" id="KW-0238">DNA-binding</keyword>
<comment type="similarity">
    <text evidence="1">Belongs to the LysR transcriptional regulatory family.</text>
</comment>
<dbReference type="EMBL" id="FMKA01000002">
    <property type="protein sequence ID" value="SCP95820.1"/>
    <property type="molecule type" value="Genomic_DNA"/>
</dbReference>
<dbReference type="Pfam" id="PF03466">
    <property type="entry name" value="LysR_substrate"/>
    <property type="match status" value="1"/>
</dbReference>
<evidence type="ECO:0000259" key="5">
    <source>
        <dbReference type="PROSITE" id="PS50931"/>
    </source>
</evidence>
<organism evidence="6 7">
    <name type="scientific">Anaerobium acetethylicum</name>
    <dbReference type="NCBI Taxonomy" id="1619234"/>
    <lineage>
        <taxon>Bacteria</taxon>
        <taxon>Bacillati</taxon>
        <taxon>Bacillota</taxon>
        <taxon>Clostridia</taxon>
        <taxon>Lachnospirales</taxon>
        <taxon>Lachnospiraceae</taxon>
        <taxon>Anaerobium</taxon>
    </lineage>
</organism>
<evidence type="ECO:0000256" key="4">
    <source>
        <dbReference type="ARBA" id="ARBA00023163"/>
    </source>
</evidence>
<dbReference type="Proteomes" id="UP000199315">
    <property type="component" value="Unassembled WGS sequence"/>
</dbReference>
<reference evidence="6 7" key="1">
    <citation type="submission" date="2016-09" db="EMBL/GenBank/DDBJ databases">
        <authorList>
            <person name="Capua I."/>
            <person name="De Benedictis P."/>
            <person name="Joannis T."/>
            <person name="Lombin L.H."/>
            <person name="Cattoli G."/>
        </authorList>
    </citation>
    <scope>NUCLEOTIDE SEQUENCE [LARGE SCALE GENOMIC DNA]</scope>
    <source>
        <strain evidence="6 7">GluBS11</strain>
    </source>
</reference>
<dbReference type="FunFam" id="1.10.10.10:FF:000001">
    <property type="entry name" value="LysR family transcriptional regulator"/>
    <property type="match status" value="1"/>
</dbReference>
<dbReference type="Pfam" id="PF00126">
    <property type="entry name" value="HTH_1"/>
    <property type="match status" value="1"/>
</dbReference>
<dbReference type="PANTHER" id="PTHR30126">
    <property type="entry name" value="HTH-TYPE TRANSCRIPTIONAL REGULATOR"/>
    <property type="match status" value="1"/>
</dbReference>
<dbReference type="CDD" id="cd05466">
    <property type="entry name" value="PBP2_LTTR_substrate"/>
    <property type="match status" value="1"/>
</dbReference>
<dbReference type="SUPFAM" id="SSF46785">
    <property type="entry name" value="Winged helix' DNA-binding domain"/>
    <property type="match status" value="1"/>
</dbReference>
<dbReference type="InterPro" id="IPR036388">
    <property type="entry name" value="WH-like_DNA-bd_sf"/>
</dbReference>
<dbReference type="SUPFAM" id="SSF53850">
    <property type="entry name" value="Periplasmic binding protein-like II"/>
    <property type="match status" value="1"/>
</dbReference>
<evidence type="ECO:0000256" key="1">
    <source>
        <dbReference type="ARBA" id="ARBA00009437"/>
    </source>
</evidence>
<gene>
    <name evidence="6" type="ORF">SAMN05421730_1002225</name>
</gene>